<reference evidence="2" key="1">
    <citation type="submission" date="2017-05" db="EMBL/GenBank/DDBJ databases">
        <title>The Genome Sequence of Enterococcus sp. 9D6_DIV0238.</title>
        <authorList>
            <consortium name="The Broad Institute Genomics Platform"/>
            <consortium name="The Broad Institute Genomic Center for Infectious Diseases"/>
            <person name="Earl A."/>
            <person name="Manson A."/>
            <person name="Schwartman J."/>
            <person name="Gilmore M."/>
            <person name="Abouelleil A."/>
            <person name="Cao P."/>
            <person name="Chapman S."/>
            <person name="Cusick C."/>
            <person name="Shea T."/>
            <person name="Young S."/>
            <person name="Neafsey D."/>
            <person name="Nusbaum C."/>
            <person name="Birren B."/>
        </authorList>
    </citation>
    <scope>NUCLEOTIDE SEQUENCE [LARGE SCALE GENOMIC DNA]</scope>
    <source>
        <strain evidence="2">9D6_DIV0238</strain>
    </source>
</reference>
<proteinExistence type="predicted"/>
<evidence type="ECO:0000256" key="1">
    <source>
        <dbReference type="SAM" id="Phobius"/>
    </source>
</evidence>
<feature type="transmembrane region" description="Helical" evidence="1">
    <location>
        <begin position="16"/>
        <end position="38"/>
    </location>
</feature>
<dbReference type="EMBL" id="CP147246">
    <property type="protein sequence ID" value="WYJ94551.1"/>
    <property type="molecule type" value="Genomic_DNA"/>
</dbReference>
<keyword evidence="1" id="KW-1133">Transmembrane helix</keyword>
<organism evidence="2">
    <name type="scientific">Candidatus Enterococcus dunnyi</name>
    <dbReference type="NCBI Taxonomy" id="1834192"/>
    <lineage>
        <taxon>Bacteria</taxon>
        <taxon>Bacillati</taxon>
        <taxon>Bacillota</taxon>
        <taxon>Bacilli</taxon>
        <taxon>Lactobacillales</taxon>
        <taxon>Enterococcaceae</taxon>
        <taxon>Enterococcus</taxon>
    </lineage>
</organism>
<accession>A0A200J0U7</accession>
<keyword evidence="4" id="KW-1185">Reference proteome</keyword>
<evidence type="ECO:0000313" key="4">
    <source>
        <dbReference type="Proteomes" id="UP000196151"/>
    </source>
</evidence>
<protein>
    <submittedName>
        <fullName evidence="2">Uncharacterized protein</fullName>
    </submittedName>
</protein>
<dbReference type="Proteomes" id="UP000196151">
    <property type="component" value="Chromosome"/>
</dbReference>
<dbReference type="AlphaFoldDB" id="A0A200J0U7"/>
<evidence type="ECO:0000313" key="2">
    <source>
        <dbReference type="EMBL" id="OUZ30459.1"/>
    </source>
</evidence>
<dbReference type="EMBL" id="NIBQ01000003">
    <property type="protein sequence ID" value="OUZ30459.1"/>
    <property type="molecule type" value="Genomic_DNA"/>
</dbReference>
<evidence type="ECO:0000313" key="3">
    <source>
        <dbReference type="EMBL" id="WYJ94551.1"/>
    </source>
</evidence>
<reference evidence="3" key="2">
    <citation type="submission" date="2017-05" db="EMBL/GenBank/DDBJ databases">
        <authorList>
            <consortium name="The Broad Institute Genomics Platform"/>
            <consortium name="The Broad Institute Genomic Center for Infectious Diseases"/>
            <person name="Earl A."/>
            <person name="Manson A."/>
            <person name="Schwartman J."/>
            <person name="Gilmore M."/>
            <person name="Abouelleil A."/>
            <person name="Cao P."/>
            <person name="Chapman S."/>
            <person name="Cusick C."/>
            <person name="Shea T."/>
            <person name="Young S."/>
            <person name="Neafsey D."/>
            <person name="Nusbaum C."/>
            <person name="Birren B."/>
        </authorList>
    </citation>
    <scope>NUCLEOTIDE SEQUENCE</scope>
    <source>
        <strain evidence="3">9D6_DIV0238</strain>
    </source>
</reference>
<name>A0A200J0U7_9ENTE</name>
<gene>
    <name evidence="3" type="ORF">A5889_002064</name>
    <name evidence="2" type="ORF">A5889_002747</name>
</gene>
<keyword evidence="1" id="KW-0812">Transmembrane</keyword>
<reference evidence="3" key="3">
    <citation type="submission" date="2024-03" db="EMBL/GenBank/DDBJ databases">
        <title>The Genome Sequence of Enterococcus sp. DIV0238c.</title>
        <authorList>
            <consortium name="The Broad Institute Genomics Platform"/>
            <consortium name="The Broad Institute Microbial Omics Core"/>
            <consortium name="The Broad Institute Genomic Center for Infectious Diseases"/>
            <person name="Earl A."/>
            <person name="Manson A."/>
            <person name="Gilmore M."/>
            <person name="Schwartman J."/>
            <person name="Shea T."/>
            <person name="Abouelleil A."/>
            <person name="Cao P."/>
            <person name="Chapman S."/>
            <person name="Cusick C."/>
            <person name="Young S."/>
            <person name="Neafsey D."/>
            <person name="Nusbaum C."/>
            <person name="Birren B."/>
        </authorList>
    </citation>
    <scope>NUCLEOTIDE SEQUENCE</scope>
    <source>
        <strain evidence="3">9D6_DIV0238</strain>
    </source>
</reference>
<keyword evidence="1" id="KW-0472">Membrane</keyword>
<sequence length="39" mass="3854">MKAIKMTECTVKNLNCGWCMGAGALVGAGAAVGVAIIVT</sequence>